<sequence length="104" mass="11244">MQVAVIPPIEFEWFDRRHGIAYAVLACSLEYALADRELTVIHVALLVFAATVGYGVLMEIGQLFRPDRVASMADAASNAVGAGAGLALPGLEKRIYDDPFFSSE</sequence>
<name>A0A9Q4L2W8_9EURY</name>
<accession>A0A9Q4L2W8</accession>
<dbReference type="AlphaFoldDB" id="A0A9Q4L2W8"/>
<dbReference type="Proteomes" id="UP001154061">
    <property type="component" value="Unassembled WGS sequence"/>
</dbReference>
<keyword evidence="3" id="KW-1185">Reference proteome</keyword>
<gene>
    <name evidence="2" type="ORF">NDI89_09795</name>
</gene>
<protein>
    <submittedName>
        <fullName evidence="2">VanZ family protein</fullName>
    </submittedName>
</protein>
<evidence type="ECO:0000313" key="2">
    <source>
        <dbReference type="EMBL" id="MDF9745873.1"/>
    </source>
</evidence>
<keyword evidence="1" id="KW-0472">Membrane</keyword>
<dbReference type="RefSeq" id="WP_277521373.1">
    <property type="nucleotide sequence ID" value="NZ_JAMQOT010000003.1"/>
</dbReference>
<evidence type="ECO:0000256" key="1">
    <source>
        <dbReference type="SAM" id="Phobius"/>
    </source>
</evidence>
<dbReference type="EMBL" id="JAMQOT010000003">
    <property type="protein sequence ID" value="MDF9745873.1"/>
    <property type="molecule type" value="Genomic_DNA"/>
</dbReference>
<organism evidence="2 3">
    <name type="scientific">Natrinema salsiterrestre</name>
    <dbReference type="NCBI Taxonomy" id="2950540"/>
    <lineage>
        <taxon>Archaea</taxon>
        <taxon>Methanobacteriati</taxon>
        <taxon>Methanobacteriota</taxon>
        <taxon>Stenosarchaea group</taxon>
        <taxon>Halobacteria</taxon>
        <taxon>Halobacteriales</taxon>
        <taxon>Natrialbaceae</taxon>
        <taxon>Natrinema</taxon>
    </lineage>
</organism>
<dbReference type="NCBIfam" id="NF037970">
    <property type="entry name" value="vanZ_1"/>
    <property type="match status" value="1"/>
</dbReference>
<proteinExistence type="predicted"/>
<keyword evidence="1" id="KW-0812">Transmembrane</keyword>
<evidence type="ECO:0000313" key="3">
    <source>
        <dbReference type="Proteomes" id="UP001154061"/>
    </source>
</evidence>
<comment type="caution">
    <text evidence="2">The sequence shown here is derived from an EMBL/GenBank/DDBJ whole genome shotgun (WGS) entry which is preliminary data.</text>
</comment>
<feature type="transmembrane region" description="Helical" evidence="1">
    <location>
        <begin position="38"/>
        <end position="57"/>
    </location>
</feature>
<reference evidence="2" key="1">
    <citation type="submission" date="2022-06" db="EMBL/GenBank/DDBJ databases">
        <title>Natrinema sp. a new haloarchaeum isolate from saline soil.</title>
        <authorList>
            <person name="Strakova D."/>
            <person name="Galisteo C."/>
            <person name="Sanchez-Porro C."/>
            <person name="Ventosa A."/>
        </authorList>
    </citation>
    <scope>NUCLEOTIDE SEQUENCE</scope>
    <source>
        <strain evidence="2">S1CR25-10</strain>
    </source>
</reference>
<keyword evidence="1" id="KW-1133">Transmembrane helix</keyword>